<proteinExistence type="predicted"/>
<dbReference type="AlphaFoldDB" id="A0A1H3PE28"/>
<dbReference type="OrthoDB" id="9968234at2"/>
<dbReference type="Proteomes" id="UP000199249">
    <property type="component" value="Unassembled WGS sequence"/>
</dbReference>
<evidence type="ECO:0000313" key="2">
    <source>
        <dbReference type="Proteomes" id="UP000199249"/>
    </source>
</evidence>
<gene>
    <name evidence="1" type="ORF">SAMN04488069_12915</name>
</gene>
<dbReference type="RefSeq" id="WP_092743958.1">
    <property type="nucleotide sequence ID" value="NZ_FNOV01000029.1"/>
</dbReference>
<keyword evidence="2" id="KW-1185">Reference proteome</keyword>
<sequence>MPSPLHHLLYQTGTVFALWEAQALCPKGVKGSEYDRRYTVALVISDLRHGRQPRCELVGVRLLLEDLLWAQLQPGNLIATNELYSDEELDKLERWLDNTTGPESWSKLVLALGHYRRLTTTRRDKYEAREMAADYKACDLDTTTSTAA</sequence>
<accession>A0A1H3PE28</accession>
<organism evidence="1 2">
    <name type="scientific">Hymenobacter psychrophilus</name>
    <dbReference type="NCBI Taxonomy" id="651662"/>
    <lineage>
        <taxon>Bacteria</taxon>
        <taxon>Pseudomonadati</taxon>
        <taxon>Bacteroidota</taxon>
        <taxon>Cytophagia</taxon>
        <taxon>Cytophagales</taxon>
        <taxon>Hymenobacteraceae</taxon>
        <taxon>Hymenobacter</taxon>
    </lineage>
</organism>
<dbReference type="EMBL" id="FNOV01000029">
    <property type="protein sequence ID" value="SDY99298.1"/>
    <property type="molecule type" value="Genomic_DNA"/>
</dbReference>
<dbReference type="STRING" id="651662.SAMN04488069_12915"/>
<evidence type="ECO:0000313" key="1">
    <source>
        <dbReference type="EMBL" id="SDY99298.1"/>
    </source>
</evidence>
<name>A0A1H3PE28_9BACT</name>
<protein>
    <submittedName>
        <fullName evidence="1">Uncharacterized protein</fullName>
    </submittedName>
</protein>
<reference evidence="2" key="1">
    <citation type="submission" date="2016-10" db="EMBL/GenBank/DDBJ databases">
        <authorList>
            <person name="Varghese N."/>
            <person name="Submissions S."/>
        </authorList>
    </citation>
    <scope>NUCLEOTIDE SEQUENCE [LARGE SCALE GENOMIC DNA]</scope>
    <source>
        <strain evidence="2">CGMCC 1.8975</strain>
    </source>
</reference>